<dbReference type="NCBIfam" id="TIGR03617">
    <property type="entry name" value="F420_MSMEG_2256"/>
    <property type="match status" value="1"/>
</dbReference>
<accession>A0A4R7NU04</accession>
<reference evidence="2 3" key="1">
    <citation type="submission" date="2019-03" db="EMBL/GenBank/DDBJ databases">
        <title>Genomic Encyclopedia of Type Strains, Phase IV (KMG-IV): sequencing the most valuable type-strain genomes for metagenomic binning, comparative biology and taxonomic classification.</title>
        <authorList>
            <person name="Goeker M."/>
        </authorList>
    </citation>
    <scope>NUCLEOTIDE SEQUENCE [LARGE SCALE GENOMIC DNA]</scope>
    <source>
        <strain evidence="2 3">DSM 26377</strain>
    </source>
</reference>
<dbReference type="Proteomes" id="UP000295341">
    <property type="component" value="Unassembled WGS sequence"/>
</dbReference>
<dbReference type="OrthoDB" id="7239898at2"/>
<dbReference type="PANTHER" id="PTHR43244:SF2">
    <property type="entry name" value="CONSERVED HYPOTHETICAL ALANINE AND PROLINE-RICH PROTEIN"/>
    <property type="match status" value="1"/>
</dbReference>
<name>A0A4R7NU04_9GAMM</name>
<comment type="caution">
    <text evidence="2">The sequence shown here is derived from an EMBL/GenBank/DDBJ whole genome shotgun (WGS) entry which is preliminary data.</text>
</comment>
<dbReference type="EMBL" id="SOBT01000012">
    <property type="protein sequence ID" value="TDU24199.1"/>
    <property type="molecule type" value="Genomic_DNA"/>
</dbReference>
<dbReference type="Gene3D" id="3.20.20.30">
    <property type="entry name" value="Luciferase-like domain"/>
    <property type="match status" value="1"/>
</dbReference>
<dbReference type="InterPro" id="IPR011251">
    <property type="entry name" value="Luciferase-like_dom"/>
</dbReference>
<dbReference type="InterPro" id="IPR036661">
    <property type="entry name" value="Luciferase-like_sf"/>
</dbReference>
<keyword evidence="3" id="KW-1185">Reference proteome</keyword>
<evidence type="ECO:0000313" key="3">
    <source>
        <dbReference type="Proteomes" id="UP000295341"/>
    </source>
</evidence>
<dbReference type="CDD" id="cd01097">
    <property type="entry name" value="Tetrahydromethanopterin_reductase"/>
    <property type="match status" value="1"/>
</dbReference>
<dbReference type="AlphaFoldDB" id="A0A4R7NU04"/>
<evidence type="ECO:0000313" key="2">
    <source>
        <dbReference type="EMBL" id="TDU24199.1"/>
    </source>
</evidence>
<dbReference type="InterPro" id="IPR019919">
    <property type="entry name" value="Lucif-like_OxRdtase_MSMEG_2256"/>
</dbReference>
<protein>
    <submittedName>
        <fullName evidence="2">Putative F420-dependent oxidoreductase</fullName>
    </submittedName>
</protein>
<organism evidence="2 3">
    <name type="scientific">Panacagrimonas perspica</name>
    <dbReference type="NCBI Taxonomy" id="381431"/>
    <lineage>
        <taxon>Bacteria</taxon>
        <taxon>Pseudomonadati</taxon>
        <taxon>Pseudomonadota</taxon>
        <taxon>Gammaproteobacteria</taxon>
        <taxon>Nevskiales</taxon>
        <taxon>Nevskiaceae</taxon>
        <taxon>Panacagrimonas</taxon>
    </lineage>
</organism>
<dbReference type="RefSeq" id="WP_133883619.1">
    <property type="nucleotide sequence ID" value="NZ_MWIN01000003.1"/>
</dbReference>
<dbReference type="SUPFAM" id="SSF51679">
    <property type="entry name" value="Bacterial luciferase-like"/>
    <property type="match status" value="1"/>
</dbReference>
<evidence type="ECO:0000259" key="1">
    <source>
        <dbReference type="Pfam" id="PF00296"/>
    </source>
</evidence>
<feature type="domain" description="Luciferase-like" evidence="1">
    <location>
        <begin position="18"/>
        <end position="318"/>
    </location>
</feature>
<proteinExistence type="predicted"/>
<dbReference type="InterPro" id="IPR050564">
    <property type="entry name" value="F420-G6PD/mer"/>
</dbReference>
<sequence>MKLETLLPLGKVDPGLRQPEKALEIAHVARDAKLVEELGYDALMVEETKVDPFIVMALAAQATTTLGLGTAVAIAFPRSPTVTAMSAWTLAKMSGGRFTLGLGTQVKGHIERRYGMPWSPAGPWIREYIKAVRAIWDTWQNDVPLDIKGEHYNINLMVPLFNPGPIEHPNIPIHLAAVNTVLCQVAGEVADGIRPHPVCSAEYIEKVMLPSVREGAAKSGRSLDGFKVSIKPLIATAATQEELQKKIRDVRARVAFYASTPAYAPAFEYHGLGDLAERLKVLSKEQRWEEMPDFIDDDVLNLYATVGTFDEIGTKLINRYGKVATNAEFSIPIANERDMETMRDLVKRIHAI</sequence>
<dbReference type="GO" id="GO:0016705">
    <property type="term" value="F:oxidoreductase activity, acting on paired donors, with incorporation or reduction of molecular oxygen"/>
    <property type="evidence" value="ECO:0007669"/>
    <property type="project" value="InterPro"/>
</dbReference>
<dbReference type="PANTHER" id="PTHR43244">
    <property type="match status" value="1"/>
</dbReference>
<dbReference type="Pfam" id="PF00296">
    <property type="entry name" value="Bac_luciferase"/>
    <property type="match status" value="1"/>
</dbReference>
<gene>
    <name evidence="2" type="ORF">DFR24_4464</name>
</gene>